<gene>
    <name evidence="1" type="ORF">F5148DRAFT_1166404</name>
</gene>
<organism evidence="1 2">
    <name type="scientific">Russula earlei</name>
    <dbReference type="NCBI Taxonomy" id="71964"/>
    <lineage>
        <taxon>Eukaryota</taxon>
        <taxon>Fungi</taxon>
        <taxon>Dikarya</taxon>
        <taxon>Basidiomycota</taxon>
        <taxon>Agaricomycotina</taxon>
        <taxon>Agaricomycetes</taxon>
        <taxon>Russulales</taxon>
        <taxon>Russulaceae</taxon>
        <taxon>Russula</taxon>
    </lineage>
</organism>
<sequence>MSSQDLLGTCCSIALVACLDLCTAICIDFASIRHAFTETMFKCPTRPRSEHLQGGGERARLIQQTQPAPSTPMVPDGR</sequence>
<reference evidence="1" key="1">
    <citation type="submission" date="2021-03" db="EMBL/GenBank/DDBJ databases">
        <title>Evolutionary priming and transition to the ectomycorrhizal habit in an iconic lineage of mushroom-forming fungi: is preadaptation a requirement?</title>
        <authorList>
            <consortium name="DOE Joint Genome Institute"/>
            <person name="Looney B.P."/>
            <person name="Miyauchi S."/>
            <person name="Morin E."/>
            <person name="Drula E."/>
            <person name="Courty P.E."/>
            <person name="Chicoki N."/>
            <person name="Fauchery L."/>
            <person name="Kohler A."/>
            <person name="Kuo A."/>
            <person name="LaButti K."/>
            <person name="Pangilinan J."/>
            <person name="Lipzen A."/>
            <person name="Riley R."/>
            <person name="Andreopoulos W."/>
            <person name="He G."/>
            <person name="Johnson J."/>
            <person name="Barry K.W."/>
            <person name="Grigoriev I.V."/>
            <person name="Nagy L."/>
            <person name="Hibbett D."/>
            <person name="Henrissat B."/>
            <person name="Matheny P.B."/>
            <person name="Labbe J."/>
            <person name="Martin A.F."/>
        </authorList>
    </citation>
    <scope>NUCLEOTIDE SEQUENCE</scope>
    <source>
        <strain evidence="1">BPL698</strain>
    </source>
</reference>
<accession>A0ACC0ULJ6</accession>
<dbReference type="EMBL" id="JAGFNK010000014">
    <property type="protein sequence ID" value="KAI9511949.1"/>
    <property type="molecule type" value="Genomic_DNA"/>
</dbReference>
<dbReference type="Proteomes" id="UP001207468">
    <property type="component" value="Unassembled WGS sequence"/>
</dbReference>
<evidence type="ECO:0000313" key="1">
    <source>
        <dbReference type="EMBL" id="KAI9511949.1"/>
    </source>
</evidence>
<evidence type="ECO:0000313" key="2">
    <source>
        <dbReference type="Proteomes" id="UP001207468"/>
    </source>
</evidence>
<proteinExistence type="predicted"/>
<keyword evidence="2" id="KW-1185">Reference proteome</keyword>
<comment type="caution">
    <text evidence="1">The sequence shown here is derived from an EMBL/GenBank/DDBJ whole genome shotgun (WGS) entry which is preliminary data.</text>
</comment>
<protein>
    <submittedName>
        <fullName evidence="1">Uncharacterized protein</fullName>
    </submittedName>
</protein>
<name>A0ACC0ULJ6_9AGAM</name>